<dbReference type="AlphaFoldDB" id="A0A0A9E329"/>
<sequence length="82" mass="8686">MPGCSTLSITLPGSGVWATISSGICSSSHGGIDFSFSRLLTFNTTAFRSSKEAWARGSTIFITQLLAVEKFSANFATSTEEI</sequence>
<evidence type="ECO:0000313" key="1">
    <source>
        <dbReference type="EMBL" id="JAD95149.1"/>
    </source>
</evidence>
<reference evidence="1" key="2">
    <citation type="journal article" date="2015" name="Data Brief">
        <title>Shoot transcriptome of the giant reed, Arundo donax.</title>
        <authorList>
            <person name="Barrero R.A."/>
            <person name="Guerrero F.D."/>
            <person name="Moolhuijzen P."/>
            <person name="Goolsby J.A."/>
            <person name="Tidwell J."/>
            <person name="Bellgard S.E."/>
            <person name="Bellgard M.I."/>
        </authorList>
    </citation>
    <scope>NUCLEOTIDE SEQUENCE</scope>
    <source>
        <tissue evidence="1">Shoot tissue taken approximately 20 cm above the soil surface</tissue>
    </source>
</reference>
<organism evidence="1">
    <name type="scientific">Arundo donax</name>
    <name type="common">Giant reed</name>
    <name type="synonym">Donax arundinaceus</name>
    <dbReference type="NCBI Taxonomy" id="35708"/>
    <lineage>
        <taxon>Eukaryota</taxon>
        <taxon>Viridiplantae</taxon>
        <taxon>Streptophyta</taxon>
        <taxon>Embryophyta</taxon>
        <taxon>Tracheophyta</taxon>
        <taxon>Spermatophyta</taxon>
        <taxon>Magnoliopsida</taxon>
        <taxon>Liliopsida</taxon>
        <taxon>Poales</taxon>
        <taxon>Poaceae</taxon>
        <taxon>PACMAD clade</taxon>
        <taxon>Arundinoideae</taxon>
        <taxon>Arundineae</taxon>
        <taxon>Arundo</taxon>
    </lineage>
</organism>
<proteinExistence type="predicted"/>
<dbReference type="EMBL" id="GBRH01202746">
    <property type="protein sequence ID" value="JAD95149.1"/>
    <property type="molecule type" value="Transcribed_RNA"/>
</dbReference>
<protein>
    <submittedName>
        <fullName evidence="1">Uncharacterized protein</fullName>
    </submittedName>
</protein>
<name>A0A0A9E329_ARUDO</name>
<accession>A0A0A9E329</accession>
<reference evidence="1" key="1">
    <citation type="submission" date="2014-09" db="EMBL/GenBank/DDBJ databases">
        <authorList>
            <person name="Magalhaes I.L.F."/>
            <person name="Oliveira U."/>
            <person name="Santos F.R."/>
            <person name="Vidigal T.H.D.A."/>
            <person name="Brescovit A.D."/>
            <person name="Santos A.J."/>
        </authorList>
    </citation>
    <scope>NUCLEOTIDE SEQUENCE</scope>
    <source>
        <tissue evidence="1">Shoot tissue taken approximately 20 cm above the soil surface</tissue>
    </source>
</reference>